<dbReference type="Proteomes" id="UP001596310">
    <property type="component" value="Unassembled WGS sequence"/>
</dbReference>
<keyword evidence="3" id="KW-1185">Reference proteome</keyword>
<keyword evidence="1" id="KW-1133">Transmembrane helix</keyword>
<keyword evidence="1" id="KW-0812">Transmembrane</keyword>
<gene>
    <name evidence="2" type="ORF">ACFQHW_10835</name>
</gene>
<organism evidence="2 3">
    <name type="scientific">Lapidilactobacillus achengensis</name>
    <dbReference type="NCBI Taxonomy" id="2486000"/>
    <lineage>
        <taxon>Bacteria</taxon>
        <taxon>Bacillati</taxon>
        <taxon>Bacillota</taxon>
        <taxon>Bacilli</taxon>
        <taxon>Lactobacillales</taxon>
        <taxon>Lactobacillaceae</taxon>
        <taxon>Lapidilactobacillus</taxon>
    </lineage>
</organism>
<name>A0ABW1US02_9LACO</name>
<sequence>MEKDIQRNQNKGRESIFYHCMTRLYAAIKLSLVFWVKLVQSIFTLRMFDSLNALFQTNRDIREDNLIKVRKSYLGNFKQLPIRRKMDLSWPLVTIYFGVFVFVPFPSYVQSSIVYFVKYVALILLVIWQIIVMVPITVTDEKQNLRLRDQLWIGFSQMCSHAFRSILLVAVTLILSYFALKNTIFLIFFFPGILALLVQGIHDHIV</sequence>
<accession>A0ABW1US02</accession>
<evidence type="ECO:0000313" key="2">
    <source>
        <dbReference type="EMBL" id="MFC6316058.1"/>
    </source>
</evidence>
<feature type="transmembrane region" description="Helical" evidence="1">
    <location>
        <begin position="115"/>
        <end position="138"/>
    </location>
</feature>
<evidence type="ECO:0000256" key="1">
    <source>
        <dbReference type="SAM" id="Phobius"/>
    </source>
</evidence>
<feature type="transmembrane region" description="Helical" evidence="1">
    <location>
        <begin position="159"/>
        <end position="178"/>
    </location>
</feature>
<proteinExistence type="predicted"/>
<protein>
    <recommendedName>
        <fullName evidence="4">Integral membrane protein</fullName>
    </recommendedName>
</protein>
<dbReference type="RefSeq" id="WP_125597383.1">
    <property type="nucleotide sequence ID" value="NZ_JBHSSM010000024.1"/>
</dbReference>
<dbReference type="EMBL" id="JBHSSM010000024">
    <property type="protein sequence ID" value="MFC6316058.1"/>
    <property type="molecule type" value="Genomic_DNA"/>
</dbReference>
<feature type="transmembrane region" description="Helical" evidence="1">
    <location>
        <begin position="16"/>
        <end position="36"/>
    </location>
</feature>
<evidence type="ECO:0008006" key="4">
    <source>
        <dbReference type="Google" id="ProtNLM"/>
    </source>
</evidence>
<comment type="caution">
    <text evidence="2">The sequence shown here is derived from an EMBL/GenBank/DDBJ whole genome shotgun (WGS) entry which is preliminary data.</text>
</comment>
<keyword evidence="1" id="KW-0472">Membrane</keyword>
<reference evidence="3" key="1">
    <citation type="journal article" date="2019" name="Int. J. Syst. Evol. Microbiol.">
        <title>The Global Catalogue of Microorganisms (GCM) 10K type strain sequencing project: providing services to taxonomists for standard genome sequencing and annotation.</title>
        <authorList>
            <consortium name="The Broad Institute Genomics Platform"/>
            <consortium name="The Broad Institute Genome Sequencing Center for Infectious Disease"/>
            <person name="Wu L."/>
            <person name="Ma J."/>
        </authorList>
    </citation>
    <scope>NUCLEOTIDE SEQUENCE [LARGE SCALE GENOMIC DNA]</scope>
    <source>
        <strain evidence="3">CCM 8897</strain>
    </source>
</reference>
<evidence type="ECO:0000313" key="3">
    <source>
        <dbReference type="Proteomes" id="UP001596310"/>
    </source>
</evidence>
<feature type="transmembrane region" description="Helical" evidence="1">
    <location>
        <begin position="88"/>
        <end position="109"/>
    </location>
</feature>
<feature type="transmembrane region" description="Helical" evidence="1">
    <location>
        <begin position="184"/>
        <end position="201"/>
    </location>
</feature>